<dbReference type="EMBL" id="JAIWYP010000006">
    <property type="protein sequence ID" value="KAH3807108.1"/>
    <property type="molecule type" value="Genomic_DNA"/>
</dbReference>
<gene>
    <name evidence="1" type="ORF">DPMN_135441</name>
</gene>
<dbReference type="Proteomes" id="UP000828390">
    <property type="component" value="Unassembled WGS sequence"/>
</dbReference>
<evidence type="ECO:0000313" key="1">
    <source>
        <dbReference type="EMBL" id="KAH3807108.1"/>
    </source>
</evidence>
<comment type="caution">
    <text evidence="1">The sequence shown here is derived from an EMBL/GenBank/DDBJ whole genome shotgun (WGS) entry which is preliminary data.</text>
</comment>
<accession>A0A9D4JFT0</accession>
<evidence type="ECO:0000313" key="2">
    <source>
        <dbReference type="Proteomes" id="UP000828390"/>
    </source>
</evidence>
<sequence length="85" mass="9302">MDSDQITVEEIVSDSCLDLDPEEDSLLAGWIRWRSVTGYGPMSPNGSPLSVPVVLPTAYMPVEVTLSVITLLRHFRIGALKIQSS</sequence>
<dbReference type="AlphaFoldDB" id="A0A9D4JFT0"/>
<reference evidence="1" key="1">
    <citation type="journal article" date="2019" name="bioRxiv">
        <title>The Genome of the Zebra Mussel, Dreissena polymorpha: A Resource for Invasive Species Research.</title>
        <authorList>
            <person name="McCartney M.A."/>
            <person name="Auch B."/>
            <person name="Kono T."/>
            <person name="Mallez S."/>
            <person name="Zhang Y."/>
            <person name="Obille A."/>
            <person name="Becker A."/>
            <person name="Abrahante J.E."/>
            <person name="Garbe J."/>
            <person name="Badalamenti J.P."/>
            <person name="Herman A."/>
            <person name="Mangelson H."/>
            <person name="Liachko I."/>
            <person name="Sullivan S."/>
            <person name="Sone E.D."/>
            <person name="Koren S."/>
            <person name="Silverstein K.A.T."/>
            <person name="Beckman K.B."/>
            <person name="Gohl D.M."/>
        </authorList>
    </citation>
    <scope>NUCLEOTIDE SEQUENCE</scope>
    <source>
        <strain evidence="1">Duluth1</strain>
        <tissue evidence="1">Whole animal</tissue>
    </source>
</reference>
<protein>
    <submittedName>
        <fullName evidence="1">Uncharacterized protein</fullName>
    </submittedName>
</protein>
<proteinExistence type="predicted"/>
<name>A0A9D4JFT0_DREPO</name>
<keyword evidence="2" id="KW-1185">Reference proteome</keyword>
<reference evidence="1" key="2">
    <citation type="submission" date="2020-11" db="EMBL/GenBank/DDBJ databases">
        <authorList>
            <person name="McCartney M.A."/>
            <person name="Auch B."/>
            <person name="Kono T."/>
            <person name="Mallez S."/>
            <person name="Becker A."/>
            <person name="Gohl D.M."/>
            <person name="Silverstein K.A.T."/>
            <person name="Koren S."/>
            <person name="Bechman K.B."/>
            <person name="Herman A."/>
            <person name="Abrahante J.E."/>
            <person name="Garbe J."/>
        </authorList>
    </citation>
    <scope>NUCLEOTIDE SEQUENCE</scope>
    <source>
        <strain evidence="1">Duluth1</strain>
        <tissue evidence="1">Whole animal</tissue>
    </source>
</reference>
<organism evidence="1 2">
    <name type="scientific">Dreissena polymorpha</name>
    <name type="common">Zebra mussel</name>
    <name type="synonym">Mytilus polymorpha</name>
    <dbReference type="NCBI Taxonomy" id="45954"/>
    <lineage>
        <taxon>Eukaryota</taxon>
        <taxon>Metazoa</taxon>
        <taxon>Spiralia</taxon>
        <taxon>Lophotrochozoa</taxon>
        <taxon>Mollusca</taxon>
        <taxon>Bivalvia</taxon>
        <taxon>Autobranchia</taxon>
        <taxon>Heteroconchia</taxon>
        <taxon>Euheterodonta</taxon>
        <taxon>Imparidentia</taxon>
        <taxon>Neoheterodontei</taxon>
        <taxon>Myida</taxon>
        <taxon>Dreissenoidea</taxon>
        <taxon>Dreissenidae</taxon>
        <taxon>Dreissena</taxon>
    </lineage>
</organism>